<dbReference type="InterPro" id="IPR027417">
    <property type="entry name" value="P-loop_NTPase"/>
</dbReference>
<dbReference type="EMBL" id="JBAMMX010000007">
    <property type="protein sequence ID" value="KAK6936827.1"/>
    <property type="molecule type" value="Genomic_DNA"/>
</dbReference>
<feature type="region of interest" description="Disordered" evidence="5">
    <location>
        <begin position="416"/>
        <end position="478"/>
    </location>
</feature>
<dbReference type="GO" id="GO:0003777">
    <property type="term" value="F:microtubule motor activity"/>
    <property type="evidence" value="ECO:0007669"/>
    <property type="project" value="InterPro"/>
</dbReference>
<feature type="domain" description="Kinesin motor" evidence="6">
    <location>
        <begin position="22"/>
        <end position="344"/>
    </location>
</feature>
<keyword evidence="4" id="KW-0547">Nucleotide-binding</keyword>
<evidence type="ECO:0000256" key="2">
    <source>
        <dbReference type="ARBA" id="ARBA00023175"/>
    </source>
</evidence>
<evidence type="ECO:0000259" key="6">
    <source>
        <dbReference type="PROSITE" id="PS50067"/>
    </source>
</evidence>
<dbReference type="InterPro" id="IPR036961">
    <property type="entry name" value="Kinesin_motor_dom_sf"/>
</dbReference>
<keyword evidence="1" id="KW-0493">Microtubule</keyword>
<evidence type="ECO:0000313" key="7">
    <source>
        <dbReference type="EMBL" id="KAK6936827.1"/>
    </source>
</evidence>
<dbReference type="PROSITE" id="PS50067">
    <property type="entry name" value="KINESIN_MOTOR_2"/>
    <property type="match status" value="1"/>
</dbReference>
<dbReference type="GO" id="GO:0007018">
    <property type="term" value="P:microtubule-based movement"/>
    <property type="evidence" value="ECO:0007669"/>
    <property type="project" value="InterPro"/>
</dbReference>
<organism evidence="7 8">
    <name type="scientific">Dillenia turbinata</name>
    <dbReference type="NCBI Taxonomy" id="194707"/>
    <lineage>
        <taxon>Eukaryota</taxon>
        <taxon>Viridiplantae</taxon>
        <taxon>Streptophyta</taxon>
        <taxon>Embryophyta</taxon>
        <taxon>Tracheophyta</taxon>
        <taxon>Spermatophyta</taxon>
        <taxon>Magnoliopsida</taxon>
        <taxon>eudicotyledons</taxon>
        <taxon>Gunneridae</taxon>
        <taxon>Pentapetalae</taxon>
        <taxon>Dilleniales</taxon>
        <taxon>Dilleniaceae</taxon>
        <taxon>Dillenia</taxon>
    </lineage>
</organism>
<dbReference type="FunFam" id="1.10.150.280:FF:000003">
    <property type="entry name" value="Kinesin-like protein KIN-10C"/>
    <property type="match status" value="1"/>
</dbReference>
<keyword evidence="8" id="KW-1185">Reference proteome</keyword>
<dbReference type="SUPFAM" id="SSF52540">
    <property type="entry name" value="P-loop containing nucleoside triphosphate hydrolases"/>
    <property type="match status" value="1"/>
</dbReference>
<feature type="binding site" evidence="4">
    <location>
        <begin position="115"/>
        <end position="122"/>
    </location>
    <ligand>
        <name>ATP</name>
        <dbReference type="ChEBI" id="CHEBI:30616"/>
    </ligand>
</feature>
<protein>
    <recommendedName>
        <fullName evidence="6">Kinesin motor domain-containing protein</fullName>
    </recommendedName>
</protein>
<dbReference type="GO" id="GO:0007052">
    <property type="term" value="P:mitotic spindle organization"/>
    <property type="evidence" value="ECO:0007669"/>
    <property type="project" value="TreeGrafter"/>
</dbReference>
<dbReference type="Gene3D" id="1.10.150.280">
    <property type="entry name" value="AF1531-like domain"/>
    <property type="match status" value="1"/>
</dbReference>
<evidence type="ECO:0000256" key="5">
    <source>
        <dbReference type="SAM" id="MobiDB-lite"/>
    </source>
</evidence>
<keyword evidence="2 4" id="KW-0505">Motor protein</keyword>
<name>A0AAN8ZGG2_9MAGN</name>
<proteinExistence type="inferred from homology"/>
<comment type="similarity">
    <text evidence="3">Belongs to the TRAFAC class myosin-kinesin ATPase superfamily. Kinesin family. KIN-10 subfamily.</text>
</comment>
<dbReference type="PANTHER" id="PTHR47969:SF9">
    <property type="entry name" value="KINESIN-LIKE PROTEIN"/>
    <property type="match status" value="1"/>
</dbReference>
<dbReference type="PRINTS" id="PR00380">
    <property type="entry name" value="KINESINHEAVY"/>
</dbReference>
<gene>
    <name evidence="7" type="ORF">RJ641_033857</name>
</gene>
<dbReference type="GO" id="GO:0005874">
    <property type="term" value="C:microtubule"/>
    <property type="evidence" value="ECO:0007669"/>
    <property type="project" value="UniProtKB-KW"/>
</dbReference>
<evidence type="ECO:0000256" key="1">
    <source>
        <dbReference type="ARBA" id="ARBA00022701"/>
    </source>
</evidence>
<dbReference type="SMART" id="SM00129">
    <property type="entry name" value="KISc"/>
    <property type="match status" value="1"/>
</dbReference>
<evidence type="ECO:0000256" key="3">
    <source>
        <dbReference type="ARBA" id="ARBA00061615"/>
    </source>
</evidence>
<comment type="caution">
    <text evidence="7">The sequence shown here is derived from an EMBL/GenBank/DDBJ whole genome shotgun (WGS) entry which is preliminary data.</text>
</comment>
<dbReference type="Pfam" id="PF00225">
    <property type="entry name" value="Kinesin"/>
    <property type="match status" value="1"/>
</dbReference>
<dbReference type="Gene3D" id="3.40.850.10">
    <property type="entry name" value="Kinesin motor domain"/>
    <property type="match status" value="1"/>
</dbReference>
<dbReference type="AlphaFoldDB" id="A0AAN8ZGG2"/>
<dbReference type="Pfam" id="PF12836">
    <property type="entry name" value="HHH_3"/>
    <property type="match status" value="1"/>
</dbReference>
<dbReference type="Proteomes" id="UP001370490">
    <property type="component" value="Unassembled WGS sequence"/>
</dbReference>
<dbReference type="GO" id="GO:0008017">
    <property type="term" value="F:microtubule binding"/>
    <property type="evidence" value="ECO:0007669"/>
    <property type="project" value="InterPro"/>
</dbReference>
<feature type="compositionally biased region" description="Polar residues" evidence="5">
    <location>
        <begin position="416"/>
        <end position="429"/>
    </location>
</feature>
<dbReference type="InterPro" id="IPR001752">
    <property type="entry name" value="Kinesin_motor_dom"/>
</dbReference>
<dbReference type="GO" id="GO:0005875">
    <property type="term" value="C:microtubule associated complex"/>
    <property type="evidence" value="ECO:0007669"/>
    <property type="project" value="TreeGrafter"/>
</dbReference>
<dbReference type="InterPro" id="IPR010994">
    <property type="entry name" value="RuvA_2-like"/>
</dbReference>
<dbReference type="PANTHER" id="PTHR47969">
    <property type="entry name" value="CHROMOSOME-ASSOCIATED KINESIN KIF4A-RELATED"/>
    <property type="match status" value="1"/>
</dbReference>
<dbReference type="InterPro" id="IPR027640">
    <property type="entry name" value="Kinesin-like_fam"/>
</dbReference>
<reference evidence="7 8" key="1">
    <citation type="submission" date="2023-12" db="EMBL/GenBank/DDBJ databases">
        <title>A high-quality genome assembly for Dillenia turbinata (Dilleniales).</title>
        <authorList>
            <person name="Chanderbali A."/>
        </authorList>
    </citation>
    <scope>NUCLEOTIDE SEQUENCE [LARGE SCALE GENOMIC DNA]</scope>
    <source>
        <strain evidence="7">LSX21</strain>
        <tissue evidence="7">Leaf</tissue>
    </source>
</reference>
<dbReference type="GO" id="GO:0051231">
    <property type="term" value="P:spindle elongation"/>
    <property type="evidence" value="ECO:0007669"/>
    <property type="project" value="TreeGrafter"/>
</dbReference>
<accession>A0AAN8ZGG2</accession>
<evidence type="ECO:0000313" key="8">
    <source>
        <dbReference type="Proteomes" id="UP001370490"/>
    </source>
</evidence>
<dbReference type="GO" id="GO:0005524">
    <property type="term" value="F:ATP binding"/>
    <property type="evidence" value="ECO:0007669"/>
    <property type="project" value="UniProtKB-UniRule"/>
</dbReference>
<sequence>MASSVSESDSIKTSTPSLKRSRIRVVGKIRGFKDQEQGLLKNSSNPWISVQKPNGESSDHVTLSLTVQSNSRKECYEIDYCYEQGEGNDLIFMREVKPLICEVFGGRNASLLTFGARGSGKTFAIQGFNGSPGLAELAISEIISLAEEGGRAVSISCYAIHHDHAYDLLDPKHPDISVLEDGRGNVKLKGLSQVPVKSVLEFCRLYLNEHSVRKPSQKNAIELPRRSHRGLTIYVSSPDGGSQFVGKMNFVDLAGYEDIRRKISDGPNITESAKINKSLYAIQNVIHALNANEGHVPYRESKVTRMLQDSMRRTNRILTLVCLNPYFCQDTMYVVNLACRSRQGINRGFTNSGKQTKSLMMQSSKTSGAIGTHSTTMKKKLNSLIRVPERKPTSTTLKMRGRLLFDEVNHLSSSKQVTSLSDVSSSIQAQEEEKVVEDNSLPDTSSAIDAQEEDSRISDVSSLATPLEEKSDTIAQKSDTIALEDAKPTSLVEKDTFQYIEESHSEVTSRINSSTKGQEIVKENHYSLLSEGESLSVSAKIQEVSNALKALYYSTPTCVKVAQEKDNSSLSEVCTKHNSSLSEVPTDILEPKTPVAEQKTIFKENTEVTNICSPWETYSVRNAGMKKSLVQEYLKFLNSASKEELKRLKGIGEKRAMHILQRREESPEPFKDLDDLKGVGLSAKQIKGLIKSAAGELFS</sequence>
<keyword evidence="4" id="KW-0067">ATP-binding</keyword>
<dbReference type="SUPFAM" id="SSF47781">
    <property type="entry name" value="RuvA domain 2-like"/>
    <property type="match status" value="1"/>
</dbReference>
<evidence type="ECO:0000256" key="4">
    <source>
        <dbReference type="PROSITE-ProRule" id="PRU00283"/>
    </source>
</evidence>